<keyword evidence="4" id="KW-1133">Transmembrane helix</keyword>
<accession>A0A4S2KP64</accession>
<evidence type="ECO:0000256" key="2">
    <source>
        <dbReference type="ARBA" id="ARBA00022525"/>
    </source>
</evidence>
<feature type="non-terminal residue" evidence="5">
    <location>
        <position position="1"/>
    </location>
</feature>
<dbReference type="GO" id="GO:0005576">
    <property type="term" value="C:extracellular region"/>
    <property type="evidence" value="ECO:0007669"/>
    <property type="project" value="UniProtKB-SubCell"/>
</dbReference>
<reference evidence="5 6" key="1">
    <citation type="journal article" date="2019" name="Philos. Trans. R. Soc. Lond., B, Biol. Sci.">
        <title>Ant behaviour and brain gene expression of defending hosts depend on the ecological success of the intruding social parasite.</title>
        <authorList>
            <person name="Kaur R."/>
            <person name="Stoldt M."/>
            <person name="Jongepier E."/>
            <person name="Feldmeyer B."/>
            <person name="Menzel F."/>
            <person name="Bornberg-Bauer E."/>
            <person name="Foitzik S."/>
        </authorList>
    </citation>
    <scope>NUCLEOTIDE SEQUENCE [LARGE SCALE GENOMIC DNA]</scope>
    <source>
        <tissue evidence="5">Whole body</tissue>
    </source>
</reference>
<keyword evidence="4" id="KW-0472">Membrane</keyword>
<evidence type="ECO:0000256" key="3">
    <source>
        <dbReference type="ARBA" id="ARBA00023157"/>
    </source>
</evidence>
<organism evidence="5 6">
    <name type="scientific">Temnothorax longispinosus</name>
    <dbReference type="NCBI Taxonomy" id="300112"/>
    <lineage>
        <taxon>Eukaryota</taxon>
        <taxon>Metazoa</taxon>
        <taxon>Ecdysozoa</taxon>
        <taxon>Arthropoda</taxon>
        <taxon>Hexapoda</taxon>
        <taxon>Insecta</taxon>
        <taxon>Pterygota</taxon>
        <taxon>Neoptera</taxon>
        <taxon>Endopterygota</taxon>
        <taxon>Hymenoptera</taxon>
        <taxon>Apocrita</taxon>
        <taxon>Aculeata</taxon>
        <taxon>Formicoidea</taxon>
        <taxon>Formicidae</taxon>
        <taxon>Myrmicinae</taxon>
        <taxon>Temnothorax</taxon>
    </lineage>
</organism>
<evidence type="ECO:0000313" key="5">
    <source>
        <dbReference type="EMBL" id="TGZ51572.1"/>
    </source>
</evidence>
<dbReference type="Pfam" id="PF07740">
    <property type="entry name" value="Toxin_12"/>
    <property type="match status" value="1"/>
</dbReference>
<keyword evidence="3" id="KW-1015">Disulfide bond</keyword>
<proteinExistence type="predicted"/>
<dbReference type="AlphaFoldDB" id="A0A4S2KP64"/>
<dbReference type="InterPro" id="IPR011696">
    <property type="entry name" value="Huwentoxin-1"/>
</dbReference>
<comment type="subcellular location">
    <subcellularLocation>
        <location evidence="1">Secreted</location>
    </subcellularLocation>
</comment>
<dbReference type="Proteomes" id="UP000310200">
    <property type="component" value="Unassembled WGS sequence"/>
</dbReference>
<dbReference type="EMBL" id="QBLH01001592">
    <property type="protein sequence ID" value="TGZ51572.1"/>
    <property type="molecule type" value="Genomic_DNA"/>
</dbReference>
<comment type="caution">
    <text evidence="5">The sequence shown here is derived from an EMBL/GenBank/DDBJ whole genome shotgun (WGS) entry which is preliminary data.</text>
</comment>
<keyword evidence="2" id="KW-0964">Secreted</keyword>
<sequence length="106" mass="12341">VTITSYDLCNQLTFQEQFLIENIGKMKFVIFTIFIMIAMAIAYKRGKHSEESYESYEASCVSLSHPCRQTSECCRNLKCQEHANICVQQYPRSKGDTRPRGRQMPY</sequence>
<protein>
    <submittedName>
        <fullName evidence="5">Uncharacterized protein</fullName>
    </submittedName>
</protein>
<evidence type="ECO:0000256" key="1">
    <source>
        <dbReference type="ARBA" id="ARBA00004613"/>
    </source>
</evidence>
<name>A0A4S2KP64_9HYME</name>
<dbReference type="GO" id="GO:0008200">
    <property type="term" value="F:ion channel inhibitor activity"/>
    <property type="evidence" value="ECO:0007669"/>
    <property type="project" value="InterPro"/>
</dbReference>
<gene>
    <name evidence="5" type="ORF">DBV15_11011</name>
</gene>
<keyword evidence="6" id="KW-1185">Reference proteome</keyword>
<feature type="transmembrane region" description="Helical" evidence="4">
    <location>
        <begin position="26"/>
        <end position="43"/>
    </location>
</feature>
<evidence type="ECO:0000256" key="4">
    <source>
        <dbReference type="SAM" id="Phobius"/>
    </source>
</evidence>
<keyword evidence="4" id="KW-0812">Transmembrane</keyword>
<evidence type="ECO:0000313" key="6">
    <source>
        <dbReference type="Proteomes" id="UP000310200"/>
    </source>
</evidence>